<comment type="similarity">
    <text evidence="14 16">Belongs to the type III pantothenate kinase family.</text>
</comment>
<comment type="cofactor">
    <cofactor evidence="2">
        <name>K(+)</name>
        <dbReference type="ChEBI" id="CHEBI:29103"/>
    </cofactor>
</comment>
<dbReference type="RefSeq" id="WP_182582189.1">
    <property type="nucleotide sequence ID" value="NZ_JABVCQ010000004.1"/>
</dbReference>
<comment type="function">
    <text evidence="16">Catalyzes the phosphorylation of pantothenate (Pan), the first step in CoA biosynthesis.</text>
</comment>
<dbReference type="InterPro" id="IPR004619">
    <property type="entry name" value="Type_III_PanK"/>
</dbReference>
<evidence type="ECO:0000256" key="2">
    <source>
        <dbReference type="ARBA" id="ARBA00001958"/>
    </source>
</evidence>
<comment type="catalytic activity">
    <reaction evidence="1 16">
        <text>(R)-pantothenate + ATP = (R)-4'-phosphopantothenate + ADP + H(+)</text>
        <dbReference type="Rhea" id="RHEA:16373"/>
        <dbReference type="ChEBI" id="CHEBI:10986"/>
        <dbReference type="ChEBI" id="CHEBI:15378"/>
        <dbReference type="ChEBI" id="CHEBI:29032"/>
        <dbReference type="ChEBI" id="CHEBI:30616"/>
        <dbReference type="ChEBI" id="CHEBI:456216"/>
        <dbReference type="EC" id="2.7.1.33"/>
    </reaction>
</comment>
<evidence type="ECO:0000313" key="17">
    <source>
        <dbReference type="EMBL" id="MBB1125073.1"/>
    </source>
</evidence>
<feature type="binding site" evidence="16">
    <location>
        <begin position="7"/>
        <end position="14"/>
    </location>
    <ligand>
        <name>ATP</name>
        <dbReference type="ChEBI" id="CHEBI:30616"/>
    </ligand>
</feature>
<evidence type="ECO:0000256" key="7">
    <source>
        <dbReference type="ARBA" id="ARBA00022490"/>
    </source>
</evidence>
<sequence>MMRLIIDIGNTTIKWAAHRDGELTPMNSARHFGALPLDIYAAWEQLPRPDHIMIASVAAETVLIAIDNLCYTYWQLVPERISAARVMQAAPALKTAYTDPHQLGIDRWLVLLAAQRHYPGTVLIIDAGTAMTFDGLLANGQHLGGLILPGIELMRQSLFHNTQLPPELRVDSSINWATDTGSAIASGCLHAAMAIAAQLCQQLQQYDAAPQLLLTGGDAERLLPVFNQLNNAGQVRHVPALVLEGLVELI</sequence>
<dbReference type="Pfam" id="PF03309">
    <property type="entry name" value="Pan_kinase"/>
    <property type="match status" value="1"/>
</dbReference>
<keyword evidence="7 16" id="KW-0963">Cytoplasm</keyword>
<dbReference type="GO" id="GO:0015937">
    <property type="term" value="P:coenzyme A biosynthetic process"/>
    <property type="evidence" value="ECO:0007669"/>
    <property type="project" value="UniProtKB-UniRule"/>
</dbReference>
<keyword evidence="8 16" id="KW-0808">Transferase</keyword>
<dbReference type="Proteomes" id="UP000548632">
    <property type="component" value="Unassembled WGS sequence"/>
</dbReference>
<reference evidence="17 18" key="1">
    <citation type="journal article" date="2020" name="Arch. Microbiol.">
        <title>The genome sequence of the giant phototrophic gammaproteobacterium Thiospirillum jenense gives insight into its physiological properties and phylogenetic relationships.</title>
        <authorList>
            <person name="Imhoff J.F."/>
            <person name="Meyer T.E."/>
            <person name="Kyndt J.A."/>
        </authorList>
    </citation>
    <scope>NUCLEOTIDE SEQUENCE [LARGE SCALE GENOMIC DNA]</scope>
    <source>
        <strain evidence="17 18">DSM 216</strain>
    </source>
</reference>
<dbReference type="Gene3D" id="3.30.420.40">
    <property type="match status" value="2"/>
</dbReference>
<feature type="binding site" evidence="16">
    <location>
        <begin position="104"/>
        <end position="107"/>
    </location>
    <ligand>
        <name>substrate</name>
    </ligand>
</feature>
<dbReference type="UniPathway" id="UPA00241">
    <property type="reaction ID" value="UER00352"/>
</dbReference>
<evidence type="ECO:0000256" key="16">
    <source>
        <dbReference type="HAMAP-Rule" id="MF_01274"/>
    </source>
</evidence>
<dbReference type="PANTHER" id="PTHR34265">
    <property type="entry name" value="TYPE III PANTOTHENATE KINASE"/>
    <property type="match status" value="1"/>
</dbReference>
<dbReference type="EMBL" id="JABVCQ010000004">
    <property type="protein sequence ID" value="MBB1125073.1"/>
    <property type="molecule type" value="Genomic_DNA"/>
</dbReference>
<evidence type="ECO:0000256" key="14">
    <source>
        <dbReference type="ARBA" id="ARBA00038036"/>
    </source>
</evidence>
<dbReference type="CDD" id="cd24015">
    <property type="entry name" value="ASKHA_NBD_PanK-III"/>
    <property type="match status" value="1"/>
</dbReference>
<evidence type="ECO:0000256" key="10">
    <source>
        <dbReference type="ARBA" id="ARBA00022777"/>
    </source>
</evidence>
<evidence type="ECO:0000256" key="11">
    <source>
        <dbReference type="ARBA" id="ARBA00022840"/>
    </source>
</evidence>
<evidence type="ECO:0000256" key="1">
    <source>
        <dbReference type="ARBA" id="ARBA00001206"/>
    </source>
</evidence>
<accession>A0A839H4S5</accession>
<feature type="binding site" evidence="16">
    <location>
        <position position="180"/>
    </location>
    <ligand>
        <name>substrate</name>
    </ligand>
</feature>
<dbReference type="PANTHER" id="PTHR34265:SF1">
    <property type="entry name" value="TYPE III PANTOTHENATE KINASE"/>
    <property type="match status" value="1"/>
</dbReference>
<organism evidence="17 18">
    <name type="scientific">Thiospirillum jenense</name>
    <dbReference type="NCBI Taxonomy" id="1653858"/>
    <lineage>
        <taxon>Bacteria</taxon>
        <taxon>Pseudomonadati</taxon>
        <taxon>Pseudomonadota</taxon>
        <taxon>Gammaproteobacteria</taxon>
        <taxon>Chromatiales</taxon>
        <taxon>Chromatiaceae</taxon>
        <taxon>Thiospirillum</taxon>
    </lineage>
</organism>
<keyword evidence="9 16" id="KW-0547">Nucleotide-binding</keyword>
<comment type="subunit">
    <text evidence="5 16">Homodimer.</text>
</comment>
<keyword evidence="16" id="KW-0479">Metal-binding</keyword>
<evidence type="ECO:0000256" key="5">
    <source>
        <dbReference type="ARBA" id="ARBA00011738"/>
    </source>
</evidence>
<comment type="pathway">
    <text evidence="4 16">Cofactor biosynthesis; coenzyme A biosynthesis; CoA from (R)-pantothenate: step 1/5.</text>
</comment>
<proteinExistence type="inferred from homology"/>
<feature type="binding site" evidence="16">
    <location>
        <position position="129"/>
    </location>
    <ligand>
        <name>ATP</name>
        <dbReference type="ChEBI" id="CHEBI:30616"/>
    </ligand>
</feature>
<gene>
    <name evidence="16" type="primary">coaX</name>
    <name evidence="17" type="ORF">HUK38_02370</name>
</gene>
<keyword evidence="12 16" id="KW-0630">Potassium</keyword>
<evidence type="ECO:0000256" key="4">
    <source>
        <dbReference type="ARBA" id="ARBA00005225"/>
    </source>
</evidence>
<feature type="binding site" evidence="16">
    <location>
        <position position="97"/>
    </location>
    <ligand>
        <name>substrate</name>
    </ligand>
</feature>
<keyword evidence="18" id="KW-1185">Reference proteome</keyword>
<feature type="binding site" evidence="16">
    <location>
        <position position="126"/>
    </location>
    <ligand>
        <name>K(+)</name>
        <dbReference type="ChEBI" id="CHEBI:29103"/>
    </ligand>
</feature>
<comment type="caution">
    <text evidence="17">The sequence shown here is derived from an EMBL/GenBank/DDBJ whole genome shotgun (WGS) entry which is preliminary data.</text>
</comment>
<dbReference type="GO" id="GO:0005524">
    <property type="term" value="F:ATP binding"/>
    <property type="evidence" value="ECO:0007669"/>
    <property type="project" value="UniProtKB-UniRule"/>
</dbReference>
<keyword evidence="10 16" id="KW-0418">Kinase</keyword>
<keyword evidence="13 16" id="KW-0173">Coenzyme A biosynthesis</keyword>
<dbReference type="SUPFAM" id="SSF53067">
    <property type="entry name" value="Actin-like ATPase domain"/>
    <property type="match status" value="2"/>
</dbReference>
<evidence type="ECO:0000256" key="6">
    <source>
        <dbReference type="ARBA" id="ARBA00012102"/>
    </source>
</evidence>
<evidence type="ECO:0000256" key="9">
    <source>
        <dbReference type="ARBA" id="ARBA00022741"/>
    </source>
</evidence>
<comment type="subcellular location">
    <subcellularLocation>
        <location evidence="3 16">Cytoplasm</location>
    </subcellularLocation>
</comment>
<evidence type="ECO:0000313" key="18">
    <source>
        <dbReference type="Proteomes" id="UP000548632"/>
    </source>
</evidence>
<evidence type="ECO:0000256" key="13">
    <source>
        <dbReference type="ARBA" id="ARBA00022993"/>
    </source>
</evidence>
<dbReference type="GO" id="GO:0005737">
    <property type="term" value="C:cytoplasm"/>
    <property type="evidence" value="ECO:0007669"/>
    <property type="project" value="UniProtKB-SubCell"/>
</dbReference>
<dbReference type="NCBIfam" id="TIGR00671">
    <property type="entry name" value="baf"/>
    <property type="match status" value="1"/>
</dbReference>
<feature type="active site" description="Proton acceptor" evidence="16">
    <location>
        <position position="106"/>
    </location>
</feature>
<dbReference type="AlphaFoldDB" id="A0A839H4S5"/>
<evidence type="ECO:0000256" key="3">
    <source>
        <dbReference type="ARBA" id="ARBA00004496"/>
    </source>
</evidence>
<dbReference type="GO" id="GO:0004594">
    <property type="term" value="F:pantothenate kinase activity"/>
    <property type="evidence" value="ECO:0007669"/>
    <property type="project" value="UniProtKB-UniRule"/>
</dbReference>
<protein>
    <recommendedName>
        <fullName evidence="15 16">Type III pantothenate kinase</fullName>
        <ecNumber evidence="6 16">2.7.1.33</ecNumber>
    </recommendedName>
    <alternativeName>
        <fullName evidence="16">PanK-III</fullName>
    </alternativeName>
    <alternativeName>
        <fullName evidence="16">Pantothenic acid kinase</fullName>
    </alternativeName>
</protein>
<evidence type="ECO:0000256" key="8">
    <source>
        <dbReference type="ARBA" id="ARBA00022679"/>
    </source>
</evidence>
<dbReference type="GO" id="GO:0046872">
    <property type="term" value="F:metal ion binding"/>
    <property type="evidence" value="ECO:0007669"/>
    <property type="project" value="UniProtKB-KW"/>
</dbReference>
<evidence type="ECO:0000256" key="15">
    <source>
        <dbReference type="ARBA" id="ARBA00040883"/>
    </source>
</evidence>
<name>A0A839H4S5_9GAMM</name>
<dbReference type="InterPro" id="IPR043129">
    <property type="entry name" value="ATPase_NBD"/>
</dbReference>
<evidence type="ECO:0000256" key="12">
    <source>
        <dbReference type="ARBA" id="ARBA00022958"/>
    </source>
</evidence>
<dbReference type="EC" id="2.7.1.33" evidence="6 16"/>
<keyword evidence="11 16" id="KW-0067">ATP-binding</keyword>
<comment type="cofactor">
    <cofactor evidence="16">
        <name>NH4(+)</name>
        <dbReference type="ChEBI" id="CHEBI:28938"/>
    </cofactor>
    <cofactor evidence="16">
        <name>K(+)</name>
        <dbReference type="ChEBI" id="CHEBI:29103"/>
    </cofactor>
    <text evidence="16">A monovalent cation. Ammonium or potassium.</text>
</comment>
<dbReference type="HAMAP" id="MF_01274">
    <property type="entry name" value="Pantothen_kinase_3"/>
    <property type="match status" value="1"/>
</dbReference>